<evidence type="ECO:0000256" key="1">
    <source>
        <dbReference type="ARBA" id="ARBA00038310"/>
    </source>
</evidence>
<dbReference type="Gene3D" id="3.20.20.140">
    <property type="entry name" value="Metal-dependent hydrolases"/>
    <property type="match status" value="1"/>
</dbReference>
<keyword evidence="6" id="KW-1185">Reference proteome</keyword>
<geneLocation type="plasmid" evidence="4">
    <name>II</name>
</geneLocation>
<dbReference type="EMBL" id="LT984807">
    <property type="protein sequence ID" value="SPD59209.1"/>
    <property type="molecule type" value="Genomic_DNA"/>
</dbReference>
<dbReference type="PANTHER" id="PTHR43569:SF1">
    <property type="entry name" value="BLL3371 PROTEIN"/>
    <property type="match status" value="1"/>
</dbReference>
<dbReference type="InterPro" id="IPR006680">
    <property type="entry name" value="Amidohydro-rel"/>
</dbReference>
<keyword evidence="4" id="KW-0614">Plasmid</keyword>
<dbReference type="AlphaFoldDB" id="A0A375HLU1"/>
<geneLocation type="plasmid" evidence="5">
    <name>ii</name>
</geneLocation>
<comment type="similarity">
    <text evidence="1">Belongs to the metallo-dependent hydrolases superfamily.</text>
</comment>
<protein>
    <submittedName>
        <fullName evidence="4">Amidohydrolase</fullName>
    </submittedName>
</protein>
<dbReference type="Pfam" id="PF04909">
    <property type="entry name" value="Amidohydro_2"/>
    <property type="match status" value="1"/>
</dbReference>
<dbReference type="InterPro" id="IPR052350">
    <property type="entry name" value="Metallo-dep_Lactonases"/>
</dbReference>
<evidence type="ECO:0000313" key="5">
    <source>
        <dbReference type="Proteomes" id="UP000255168"/>
    </source>
</evidence>
<organism evidence="4 5">
    <name type="scientific">Cupriavidus neocaledonicus</name>
    <dbReference type="NCBI Taxonomy" id="1040979"/>
    <lineage>
        <taxon>Bacteria</taxon>
        <taxon>Pseudomonadati</taxon>
        <taxon>Pseudomonadota</taxon>
        <taxon>Betaproteobacteria</taxon>
        <taxon>Burkholderiales</taxon>
        <taxon>Burkholderiaceae</taxon>
        <taxon>Cupriavidus</taxon>
    </lineage>
</organism>
<dbReference type="Proteomes" id="UP000256710">
    <property type="component" value="Unassembled WGS sequence"/>
</dbReference>
<evidence type="ECO:0000313" key="3">
    <source>
        <dbReference type="EMBL" id="SOZ39121.1"/>
    </source>
</evidence>
<dbReference type="RefSeq" id="WP_081610778.1">
    <property type="nucleotide sequence ID" value="NZ_AQUR01000106.1"/>
</dbReference>
<evidence type="ECO:0000313" key="4">
    <source>
        <dbReference type="EMBL" id="SPD59209.1"/>
    </source>
</evidence>
<dbReference type="Proteomes" id="UP000255168">
    <property type="component" value="Plasmid II"/>
</dbReference>
<feature type="domain" description="Amidohydrolase-related" evidence="2">
    <location>
        <begin position="38"/>
        <end position="345"/>
    </location>
</feature>
<dbReference type="SUPFAM" id="SSF51556">
    <property type="entry name" value="Metallo-dependent hydrolases"/>
    <property type="match status" value="1"/>
</dbReference>
<dbReference type="EMBL" id="OFTC01000036">
    <property type="protein sequence ID" value="SOZ39121.1"/>
    <property type="molecule type" value="Genomic_DNA"/>
</dbReference>
<dbReference type="GO" id="GO:0016787">
    <property type="term" value="F:hydrolase activity"/>
    <property type="evidence" value="ECO:0007669"/>
    <property type="project" value="UniProtKB-KW"/>
</dbReference>
<accession>A0A375HLU1</accession>
<sequence>MSLPSHNMTATTSNYLPVRPEWLASGAEPALEPDLPIVDAHHHFYERPGWTYLPDDYSEDLHCGHNVRASVYMQALTRYRPAGPEALRPVGETEFVAAATAAPGEGEPQVAKAIVGYADLRQGAAVRDVLAAHIEAGRGRFRGVRHLATWDADASLANPLTAAPRGLLLDPRYRAGVSELAGLGLSYDAWLFFPQLPELFALAKANADTTVIVNHCGGVVRIGPYRDQQAEVFARWSLEMRALARLPNVYVKLGGLGMRINGFDFERGERPPSSTDLADAWKPWMLTCIEAFGAERCMFESNFPVDKGSYPYSNGWNAFKRLTAQASPAERDALFRGTASAVYRLGEPT</sequence>
<dbReference type="InterPro" id="IPR032466">
    <property type="entry name" value="Metal_Hydrolase"/>
</dbReference>
<proteinExistence type="inferred from homology"/>
<name>A0A375HLU1_9BURK</name>
<evidence type="ECO:0000259" key="2">
    <source>
        <dbReference type="Pfam" id="PF04909"/>
    </source>
</evidence>
<dbReference type="PANTHER" id="PTHR43569">
    <property type="entry name" value="AMIDOHYDROLASE"/>
    <property type="match status" value="1"/>
</dbReference>
<evidence type="ECO:0000313" key="6">
    <source>
        <dbReference type="Proteomes" id="UP000256710"/>
    </source>
</evidence>
<keyword evidence="4" id="KW-0378">Hydrolase</keyword>
<reference evidence="5 6" key="1">
    <citation type="submission" date="2018-01" db="EMBL/GenBank/DDBJ databases">
        <authorList>
            <person name="Clerissi C."/>
        </authorList>
    </citation>
    <scope>NUCLEOTIDE SEQUENCE [LARGE SCALE GENOMIC DNA]</scope>
    <source>
        <strain evidence="3">Cupriavidus taiwanensis STM 6082</strain>
        <strain evidence="4">Cupriavidus taiwanensis STM 6160</strain>
        <plasmid evidence="4">II</plasmid>
        <plasmid evidence="5">ii</plasmid>
    </source>
</reference>
<gene>
    <name evidence="3" type="ORF">CBM2605_B130418</name>
    <name evidence="4" type="ORF">CBM2607_MP10611</name>
</gene>